<gene>
    <name evidence="1" type="ORF">FRX31_011540</name>
</gene>
<name>A0A7J6WNB0_THATH</name>
<sequence length="116" mass="12871">MVPVGLHYLRDKVFKARQSHFGVFSKLTRNMSIMMQLLLYDAAMHSLICMATTIDAAACLYYRCITITLALCSRIATVISQTGTQVTLALHYIELQQSSPCAAVHVANLNQMCAFP</sequence>
<protein>
    <submittedName>
        <fullName evidence="1">Uncharacterized protein</fullName>
    </submittedName>
</protein>
<comment type="caution">
    <text evidence="1">The sequence shown here is derived from an EMBL/GenBank/DDBJ whole genome shotgun (WGS) entry which is preliminary data.</text>
</comment>
<organism evidence="1 2">
    <name type="scientific">Thalictrum thalictroides</name>
    <name type="common">Rue-anemone</name>
    <name type="synonym">Anemone thalictroides</name>
    <dbReference type="NCBI Taxonomy" id="46969"/>
    <lineage>
        <taxon>Eukaryota</taxon>
        <taxon>Viridiplantae</taxon>
        <taxon>Streptophyta</taxon>
        <taxon>Embryophyta</taxon>
        <taxon>Tracheophyta</taxon>
        <taxon>Spermatophyta</taxon>
        <taxon>Magnoliopsida</taxon>
        <taxon>Ranunculales</taxon>
        <taxon>Ranunculaceae</taxon>
        <taxon>Thalictroideae</taxon>
        <taxon>Thalictrum</taxon>
    </lineage>
</organism>
<evidence type="ECO:0000313" key="1">
    <source>
        <dbReference type="EMBL" id="KAF5198874.1"/>
    </source>
</evidence>
<dbReference type="AlphaFoldDB" id="A0A7J6WNB0"/>
<reference evidence="1 2" key="1">
    <citation type="submission" date="2020-06" db="EMBL/GenBank/DDBJ databases">
        <title>Transcriptomic and genomic resources for Thalictrum thalictroides and T. hernandezii: Facilitating candidate gene discovery in an emerging model plant lineage.</title>
        <authorList>
            <person name="Arias T."/>
            <person name="Riano-Pachon D.M."/>
            <person name="Di Stilio V.S."/>
        </authorList>
    </citation>
    <scope>NUCLEOTIDE SEQUENCE [LARGE SCALE GENOMIC DNA]</scope>
    <source>
        <strain evidence="2">cv. WT478/WT964</strain>
        <tissue evidence="1">Leaves</tissue>
    </source>
</reference>
<accession>A0A7J6WNB0</accession>
<evidence type="ECO:0000313" key="2">
    <source>
        <dbReference type="Proteomes" id="UP000554482"/>
    </source>
</evidence>
<proteinExistence type="predicted"/>
<dbReference type="EMBL" id="JABWDY010012720">
    <property type="protein sequence ID" value="KAF5198874.1"/>
    <property type="molecule type" value="Genomic_DNA"/>
</dbReference>
<keyword evidence="2" id="KW-1185">Reference proteome</keyword>
<dbReference type="Proteomes" id="UP000554482">
    <property type="component" value="Unassembled WGS sequence"/>
</dbReference>